<protein>
    <submittedName>
        <fullName evidence="2">Uncharacterized protein</fullName>
    </submittedName>
</protein>
<sequence length="260" mass="28431">MIFPPRHFGFTAEPQVRLRPGCRSCQPERGDAFRARSRAASTPKFHFQSPPPSKSHKVGARATKLAGPYFRGHTLQLRPAPNPEFEALKSARINLLRPRNKLANEAPVRGYWYYAGPGSPVGKYGSSADRDHPTTEPAGEPSSNHPAAFARWICVLGALRLTRIGRIGFRVHAQNTYLHVSADWLRLPSIQALPASQIHSVCHVHLGARQTGARSTASRHEQCTSLPRANALIDTMGLSPYSSYSLLNTVTPACAFGIGP</sequence>
<gene>
    <name evidence="2" type="ORF">PAN0_009d3662</name>
</gene>
<keyword evidence="3" id="KW-1185">Reference proteome</keyword>
<reference evidence="2" key="1">
    <citation type="submission" date="2014-07" db="EMBL/GenBank/DDBJ databases">
        <title>Draft genome sequence of the yeast Pseudozyma antarctica JCM 10317 known as a producer of lipase B which used in a wide range of industrial applications.</title>
        <authorList>
            <person name="Morita T."/>
            <person name="Saika A."/>
            <person name="Koike H."/>
        </authorList>
    </citation>
    <scope>NUCLEOTIDE SEQUENCE</scope>
    <source>
        <strain evidence="2">JCM 10317</strain>
    </source>
</reference>
<evidence type="ECO:0000313" key="2">
    <source>
        <dbReference type="EMBL" id="GAK65445.1"/>
    </source>
</evidence>
<dbReference type="RefSeq" id="XP_014656108.1">
    <property type="nucleotide sequence ID" value="XM_014800622.1"/>
</dbReference>
<name>A0A081CFJ9_PSEA2</name>
<proteinExistence type="predicted"/>
<dbReference type="AlphaFoldDB" id="A0A081CFJ9"/>
<feature type="region of interest" description="Disordered" evidence="1">
    <location>
        <begin position="123"/>
        <end position="144"/>
    </location>
</feature>
<dbReference type="HOGENOM" id="CLU_1069556_0_0_1"/>
<dbReference type="GeneID" id="26304620"/>
<dbReference type="Proteomes" id="UP000053758">
    <property type="component" value="Unassembled WGS sequence"/>
</dbReference>
<accession>A0A081CFJ9</accession>
<dbReference type="EMBL" id="DF830076">
    <property type="protein sequence ID" value="GAK65445.1"/>
    <property type="molecule type" value="Genomic_DNA"/>
</dbReference>
<evidence type="ECO:0000313" key="3">
    <source>
        <dbReference type="Proteomes" id="UP000053758"/>
    </source>
</evidence>
<evidence type="ECO:0000256" key="1">
    <source>
        <dbReference type="SAM" id="MobiDB-lite"/>
    </source>
</evidence>
<organism evidence="2">
    <name type="scientific">Pseudozyma antarctica</name>
    <name type="common">Yeast</name>
    <name type="synonym">Candida antarctica</name>
    <dbReference type="NCBI Taxonomy" id="84753"/>
    <lineage>
        <taxon>Eukaryota</taxon>
        <taxon>Fungi</taxon>
        <taxon>Dikarya</taxon>
        <taxon>Basidiomycota</taxon>
        <taxon>Ustilaginomycotina</taxon>
        <taxon>Ustilaginomycetes</taxon>
        <taxon>Ustilaginales</taxon>
        <taxon>Ustilaginaceae</taxon>
        <taxon>Moesziomyces</taxon>
    </lineage>
</organism>